<dbReference type="AlphaFoldDB" id="A0A9W7BR76"/>
<name>A0A9W7BR76_9STRA</name>
<sequence length="195" mass="22149">MDGTSPEKDEVKAETKATKSPSSTILPLPPLASKFVSFWRIFTALWSSFGVWGEWCGRSLWGSNLTSEEKASAAFAFMAWFVALLQFFYVIYNMHKGIETRKTEWRNLLMDCVICLFSLIAFAIIEDRFSCSGYGLHFEQATFAFSLLMIVFSVLFIVPGLFRSQFVGWTEGFECKQQNCTKDEEKEGGNKGEEV</sequence>
<feature type="transmembrane region" description="Helical" evidence="2">
    <location>
        <begin position="73"/>
        <end position="92"/>
    </location>
</feature>
<keyword evidence="2" id="KW-0812">Transmembrane</keyword>
<evidence type="ECO:0000256" key="1">
    <source>
        <dbReference type="SAM" id="MobiDB-lite"/>
    </source>
</evidence>
<evidence type="ECO:0008006" key="5">
    <source>
        <dbReference type="Google" id="ProtNLM"/>
    </source>
</evidence>
<organism evidence="3 4">
    <name type="scientific">Triparma strigata</name>
    <dbReference type="NCBI Taxonomy" id="1606541"/>
    <lineage>
        <taxon>Eukaryota</taxon>
        <taxon>Sar</taxon>
        <taxon>Stramenopiles</taxon>
        <taxon>Ochrophyta</taxon>
        <taxon>Bolidophyceae</taxon>
        <taxon>Parmales</taxon>
        <taxon>Triparmaceae</taxon>
        <taxon>Triparma</taxon>
    </lineage>
</organism>
<reference evidence="4" key="1">
    <citation type="journal article" date="2023" name="Commun. Biol.">
        <title>Genome analysis of Parmales, the sister group of diatoms, reveals the evolutionary specialization of diatoms from phago-mixotrophs to photoautotrophs.</title>
        <authorList>
            <person name="Ban H."/>
            <person name="Sato S."/>
            <person name="Yoshikawa S."/>
            <person name="Yamada K."/>
            <person name="Nakamura Y."/>
            <person name="Ichinomiya M."/>
            <person name="Sato N."/>
            <person name="Blanc-Mathieu R."/>
            <person name="Endo H."/>
            <person name="Kuwata A."/>
            <person name="Ogata H."/>
        </authorList>
    </citation>
    <scope>NUCLEOTIDE SEQUENCE [LARGE SCALE GENOMIC DNA]</scope>
    <source>
        <strain evidence="4">NIES 3701</strain>
    </source>
</reference>
<dbReference type="OrthoDB" id="201594at2759"/>
<feature type="transmembrane region" description="Helical" evidence="2">
    <location>
        <begin position="108"/>
        <end position="125"/>
    </location>
</feature>
<feature type="region of interest" description="Disordered" evidence="1">
    <location>
        <begin position="1"/>
        <end position="22"/>
    </location>
</feature>
<evidence type="ECO:0000256" key="2">
    <source>
        <dbReference type="SAM" id="Phobius"/>
    </source>
</evidence>
<protein>
    <recommendedName>
        <fullName evidence="5">MARVEL domain-containing protein</fullName>
    </recommendedName>
</protein>
<gene>
    <name evidence="3" type="ORF">TrST_g13711</name>
</gene>
<dbReference type="Proteomes" id="UP001165085">
    <property type="component" value="Unassembled WGS sequence"/>
</dbReference>
<proteinExistence type="predicted"/>
<evidence type="ECO:0000313" key="4">
    <source>
        <dbReference type="Proteomes" id="UP001165085"/>
    </source>
</evidence>
<keyword evidence="2" id="KW-0472">Membrane</keyword>
<keyword evidence="2" id="KW-1133">Transmembrane helix</keyword>
<feature type="transmembrane region" description="Helical" evidence="2">
    <location>
        <begin position="141"/>
        <end position="162"/>
    </location>
</feature>
<dbReference type="EMBL" id="BRXY01000408">
    <property type="protein sequence ID" value="GMH93076.1"/>
    <property type="molecule type" value="Genomic_DNA"/>
</dbReference>
<evidence type="ECO:0000313" key="3">
    <source>
        <dbReference type="EMBL" id="GMH93076.1"/>
    </source>
</evidence>
<keyword evidence="4" id="KW-1185">Reference proteome</keyword>
<accession>A0A9W7BR76</accession>
<feature type="compositionally biased region" description="Basic and acidic residues" evidence="1">
    <location>
        <begin position="1"/>
        <end position="17"/>
    </location>
</feature>
<comment type="caution">
    <text evidence="3">The sequence shown here is derived from an EMBL/GenBank/DDBJ whole genome shotgun (WGS) entry which is preliminary data.</text>
</comment>